<dbReference type="WBParaSite" id="Hba_16448">
    <property type="protein sequence ID" value="Hba_16448"/>
    <property type="gene ID" value="Hba_16448"/>
</dbReference>
<dbReference type="Proteomes" id="UP000095283">
    <property type="component" value="Unplaced"/>
</dbReference>
<protein>
    <submittedName>
        <fullName evidence="2">Phage protein</fullName>
    </submittedName>
</protein>
<name>A0A1I7XGJ6_HETBA</name>
<sequence>MRDAVEETLHYRKHTEHTKYFITKVTDDQMNTVNPKCGMMILSYPKRKPALSDADIYGLLMLCLDLQTYPYQIQIAD</sequence>
<proteinExistence type="predicted"/>
<organism evidence="1 2">
    <name type="scientific">Heterorhabditis bacteriophora</name>
    <name type="common">Entomopathogenic nematode worm</name>
    <dbReference type="NCBI Taxonomy" id="37862"/>
    <lineage>
        <taxon>Eukaryota</taxon>
        <taxon>Metazoa</taxon>
        <taxon>Ecdysozoa</taxon>
        <taxon>Nematoda</taxon>
        <taxon>Chromadorea</taxon>
        <taxon>Rhabditida</taxon>
        <taxon>Rhabditina</taxon>
        <taxon>Rhabditomorpha</taxon>
        <taxon>Strongyloidea</taxon>
        <taxon>Heterorhabditidae</taxon>
        <taxon>Heterorhabditis</taxon>
    </lineage>
</organism>
<accession>A0A1I7XGJ6</accession>
<evidence type="ECO:0000313" key="2">
    <source>
        <dbReference type="WBParaSite" id="Hba_16448"/>
    </source>
</evidence>
<dbReference type="AlphaFoldDB" id="A0A1I7XGJ6"/>
<reference evidence="2" key="1">
    <citation type="submission" date="2016-11" db="UniProtKB">
        <authorList>
            <consortium name="WormBaseParasite"/>
        </authorList>
    </citation>
    <scope>IDENTIFICATION</scope>
</reference>
<keyword evidence="1" id="KW-1185">Reference proteome</keyword>
<evidence type="ECO:0000313" key="1">
    <source>
        <dbReference type="Proteomes" id="UP000095283"/>
    </source>
</evidence>